<proteinExistence type="predicted"/>
<protein>
    <submittedName>
        <fullName evidence="1">Polyadenylate-binding protein 1</fullName>
    </submittedName>
</protein>
<evidence type="ECO:0000313" key="1">
    <source>
        <dbReference type="EMBL" id="KAI4834955.1"/>
    </source>
</evidence>
<name>A0ACB9Y213_PLABR</name>
<dbReference type="EMBL" id="CM043782">
    <property type="protein sequence ID" value="KAI4834955.1"/>
    <property type="molecule type" value="Genomic_DNA"/>
</dbReference>
<dbReference type="Proteomes" id="UP001056978">
    <property type="component" value="Chromosome 14"/>
</dbReference>
<organism evidence="1 2">
    <name type="scientific">Plasmodium brasilianum</name>
    <dbReference type="NCBI Taxonomy" id="5824"/>
    <lineage>
        <taxon>Eukaryota</taxon>
        <taxon>Sar</taxon>
        <taxon>Alveolata</taxon>
        <taxon>Apicomplexa</taxon>
        <taxon>Aconoidasida</taxon>
        <taxon>Haemosporida</taxon>
        <taxon>Plasmodiidae</taxon>
        <taxon>Plasmodium</taxon>
        <taxon>Plasmodium (Plasmodium)</taxon>
    </lineage>
</organism>
<accession>A0ACB9Y213</accession>
<reference evidence="1" key="1">
    <citation type="submission" date="2022-06" db="EMBL/GenBank/DDBJ databases">
        <title>The First Complete Genome of the Simian Malaria Parasite Plasmodium brasilianum.</title>
        <authorList>
            <person name="Bajic M."/>
            <person name="Ravishankar S."/>
        </authorList>
    </citation>
    <scope>NUCLEOTIDE SEQUENCE</scope>
    <source>
        <strain evidence="1">Bolivian I</strain>
    </source>
</reference>
<sequence length="945" mass="103825">MIATGTNIMHPSFSTASLYVGDLNEDVTEAVLYEIFNTVGHVSSIRVCRDSVTRKSLGYAYVNYHNLADAERALDTLNYTNIKGQPARLMWSHRDPSLRKSGAGNIFVKNLDKSIDNKTLFDTFSMFGNILSCKVATDEFGKSKSYGFVHYEDEESAKEAIEKVNGIQLGSKNVYVGPFIKKSERATNDTKFTNLYVKNFPDTVTENHLKQLFSPFGEITSMIVKTDNKNRKFCFVNYADAESAKNAMDVLNGRKITDDGQIDKTYDAKKEESEISNNISSSNNNNSNGNDSSSTTANATSSSGGEGTTNTEAAGTTTANNSNNNLSGQQNANGTNNVTSADGGDVGGAAGISTSTTNENGNNNESGSGSNSGNNTNSNNNNSSNNNSSGNNNTNGNNSNNISNANGKKEGGGGVSASSENADNPNILYVGPHQSRARRHAILKAKFDNLNLENKNKHQGVNLYIKNLDDAIDDQMLKELFEPYGTITSAKVMRDDKEQSKGFGFVCFGSQEEANKAVTEMHLKIINGKPLYVGLAEKREQRLSRLQQRFRMHPIRHHINSPMNSPMQYANPQSPPLQFNQNTLNYGRPVITAFNQNNLISWRHQQAAQQQAVHQQAAQKQAVHQQAAQQQLSFNTNLRGQMNQMRLYAQNNLMNNNLNQNKGNSQLHHNQQYANALAQQNGQQQQNLNVPPGQHSAQQLQQQQGNNQLLNNNMRNMNNRGGGGGGNRNNNMPNMNNMANPKQQMPLNMVGAKHNAAQTTNHINHQPQQQGSSQQQQQQQKSAQQIQQVAQNGNFKFTAQARNRMELPNKNSNKINPMNNMNVNFNNNSTLTAAALASAPPSMQKQVLGENLFPLVANYHPTLAGKITGMMLEMDNSELLILLENEEQLKKKIDEALVVLQKAKNNNNNISNSSSSNNISNNNNISNSSSSNNNSNNNISNNNKT</sequence>
<comment type="caution">
    <text evidence="1">The sequence shown here is derived from an EMBL/GenBank/DDBJ whole genome shotgun (WGS) entry which is preliminary data.</text>
</comment>
<gene>
    <name evidence="1" type="ORF">MKS88_005636</name>
</gene>
<evidence type="ECO:0000313" key="2">
    <source>
        <dbReference type="Proteomes" id="UP001056978"/>
    </source>
</evidence>
<keyword evidence="2" id="KW-1185">Reference proteome</keyword>